<proteinExistence type="inferred from homology"/>
<dbReference type="GO" id="GO:0008654">
    <property type="term" value="P:phospholipid biosynthetic process"/>
    <property type="evidence" value="ECO:0007669"/>
    <property type="project" value="UniProtKB-KW"/>
</dbReference>
<keyword evidence="8" id="KW-1208">Phospholipid metabolism</keyword>
<sequence length="153" mass="16797">MINIGIEPEKGTPLYQETYQLLSQSDLNFVGNVEARELFLGDIDVAVCDGFTGNIILKLTEGLAKNFGEMIKQELTSDFRGTLGALLAKPSLTRFKSRLDYREYGAAPLLGVQGICLKGHGSSNARAIYSALRVAKEFVDSQLIAEFTEKMKS</sequence>
<evidence type="ECO:0000313" key="11">
    <source>
        <dbReference type="EMBL" id="MPM80851.1"/>
    </source>
</evidence>
<keyword evidence="4" id="KW-0444">Lipid biosynthesis</keyword>
<name>A0A645CVB8_9ZZZZ</name>
<evidence type="ECO:0000256" key="10">
    <source>
        <dbReference type="ARBA" id="ARBA00046608"/>
    </source>
</evidence>
<dbReference type="HAMAP" id="MF_00019">
    <property type="entry name" value="PlsX"/>
    <property type="match status" value="1"/>
</dbReference>
<evidence type="ECO:0000256" key="5">
    <source>
        <dbReference type="ARBA" id="ARBA00022679"/>
    </source>
</evidence>
<dbReference type="InterPro" id="IPR003664">
    <property type="entry name" value="FA_synthesis"/>
</dbReference>
<accession>A0A645CVB8</accession>
<dbReference type="Pfam" id="PF02504">
    <property type="entry name" value="FA_synthesis"/>
    <property type="match status" value="1"/>
</dbReference>
<comment type="subunit">
    <text evidence="10">Homodimer. Probably interacts with PlsY.</text>
</comment>
<keyword evidence="6" id="KW-0443">Lipid metabolism</keyword>
<evidence type="ECO:0000256" key="7">
    <source>
        <dbReference type="ARBA" id="ARBA00023209"/>
    </source>
</evidence>
<dbReference type="GO" id="GO:0006633">
    <property type="term" value="P:fatty acid biosynthetic process"/>
    <property type="evidence" value="ECO:0007669"/>
    <property type="project" value="InterPro"/>
</dbReference>
<comment type="caution">
    <text evidence="11">The sequence shown here is derived from an EMBL/GenBank/DDBJ whole genome shotgun (WGS) entry which is preliminary data.</text>
</comment>
<evidence type="ECO:0000256" key="6">
    <source>
        <dbReference type="ARBA" id="ARBA00023098"/>
    </source>
</evidence>
<dbReference type="AlphaFoldDB" id="A0A645CVB8"/>
<keyword evidence="3" id="KW-0963">Cytoplasm</keyword>
<comment type="subcellular location">
    <subcellularLocation>
        <location evidence="2">Cytoplasm</location>
    </subcellularLocation>
</comment>
<dbReference type="GO" id="GO:0043811">
    <property type="term" value="F:phosphate:acyl-[acyl carrier protein] acyltransferase activity"/>
    <property type="evidence" value="ECO:0007669"/>
    <property type="project" value="UniProtKB-EC"/>
</dbReference>
<dbReference type="GO" id="GO:0005737">
    <property type="term" value="C:cytoplasm"/>
    <property type="evidence" value="ECO:0007669"/>
    <property type="project" value="UniProtKB-SubCell"/>
</dbReference>
<dbReference type="EC" id="2.3.1.274" evidence="9"/>
<reference evidence="11" key="1">
    <citation type="submission" date="2019-08" db="EMBL/GenBank/DDBJ databases">
        <authorList>
            <person name="Kucharzyk K."/>
            <person name="Murdoch R.W."/>
            <person name="Higgins S."/>
            <person name="Loffler F."/>
        </authorList>
    </citation>
    <scope>NUCLEOTIDE SEQUENCE</scope>
</reference>
<dbReference type="InterPro" id="IPR012281">
    <property type="entry name" value="Phospholipid_synth_PlsX-like"/>
</dbReference>
<dbReference type="PANTHER" id="PTHR30100:SF1">
    <property type="entry name" value="PHOSPHATE ACYLTRANSFERASE"/>
    <property type="match status" value="1"/>
</dbReference>
<dbReference type="EMBL" id="VSSQ01030349">
    <property type="protein sequence ID" value="MPM80851.1"/>
    <property type="molecule type" value="Genomic_DNA"/>
</dbReference>
<keyword evidence="7" id="KW-0594">Phospholipid biosynthesis</keyword>
<organism evidence="11">
    <name type="scientific">bioreactor metagenome</name>
    <dbReference type="NCBI Taxonomy" id="1076179"/>
    <lineage>
        <taxon>unclassified sequences</taxon>
        <taxon>metagenomes</taxon>
        <taxon>ecological metagenomes</taxon>
    </lineage>
</organism>
<dbReference type="Gene3D" id="3.40.718.10">
    <property type="entry name" value="Isopropylmalate Dehydrogenase"/>
    <property type="match status" value="1"/>
</dbReference>
<comment type="catalytic activity">
    <reaction evidence="1">
        <text>a fatty acyl-[ACP] + phosphate = an acyl phosphate + holo-[ACP]</text>
        <dbReference type="Rhea" id="RHEA:42292"/>
        <dbReference type="Rhea" id="RHEA-COMP:9685"/>
        <dbReference type="Rhea" id="RHEA-COMP:14125"/>
        <dbReference type="ChEBI" id="CHEBI:43474"/>
        <dbReference type="ChEBI" id="CHEBI:59918"/>
        <dbReference type="ChEBI" id="CHEBI:64479"/>
        <dbReference type="ChEBI" id="CHEBI:138651"/>
        <dbReference type="EC" id="2.3.1.274"/>
    </reaction>
</comment>
<dbReference type="PANTHER" id="PTHR30100">
    <property type="entry name" value="FATTY ACID/PHOSPHOLIPID SYNTHESIS PROTEIN PLSX"/>
    <property type="match status" value="1"/>
</dbReference>
<evidence type="ECO:0000256" key="9">
    <source>
        <dbReference type="ARBA" id="ARBA00024069"/>
    </source>
</evidence>
<evidence type="ECO:0000256" key="2">
    <source>
        <dbReference type="ARBA" id="ARBA00004496"/>
    </source>
</evidence>
<evidence type="ECO:0000256" key="1">
    <source>
        <dbReference type="ARBA" id="ARBA00001232"/>
    </source>
</evidence>
<gene>
    <name evidence="11" type="primary">plsX_25</name>
    <name evidence="11" type="ORF">SDC9_127902</name>
</gene>
<dbReference type="SUPFAM" id="SSF53659">
    <property type="entry name" value="Isocitrate/Isopropylmalate dehydrogenase-like"/>
    <property type="match status" value="1"/>
</dbReference>
<evidence type="ECO:0000256" key="4">
    <source>
        <dbReference type="ARBA" id="ARBA00022516"/>
    </source>
</evidence>
<evidence type="ECO:0000256" key="8">
    <source>
        <dbReference type="ARBA" id="ARBA00023264"/>
    </source>
</evidence>
<protein>
    <recommendedName>
        <fullName evidence="9">phosphate acyltransferase</fullName>
        <ecNumber evidence="9">2.3.1.274</ecNumber>
    </recommendedName>
</protein>
<keyword evidence="5 11" id="KW-0808">Transferase</keyword>
<evidence type="ECO:0000256" key="3">
    <source>
        <dbReference type="ARBA" id="ARBA00022490"/>
    </source>
</evidence>
<keyword evidence="11" id="KW-0012">Acyltransferase</keyword>